<evidence type="ECO:0000313" key="2">
    <source>
        <dbReference type="Proteomes" id="UP000887565"/>
    </source>
</evidence>
<accession>A0A915IU30</accession>
<dbReference type="AlphaFoldDB" id="A0A915IU30"/>
<organism evidence="2 3">
    <name type="scientific">Romanomermis culicivorax</name>
    <name type="common">Nematode worm</name>
    <dbReference type="NCBI Taxonomy" id="13658"/>
    <lineage>
        <taxon>Eukaryota</taxon>
        <taxon>Metazoa</taxon>
        <taxon>Ecdysozoa</taxon>
        <taxon>Nematoda</taxon>
        <taxon>Enoplea</taxon>
        <taxon>Dorylaimia</taxon>
        <taxon>Mermithida</taxon>
        <taxon>Mermithoidea</taxon>
        <taxon>Mermithidae</taxon>
        <taxon>Romanomermis</taxon>
    </lineage>
</organism>
<evidence type="ECO:0000256" key="1">
    <source>
        <dbReference type="SAM" id="MobiDB-lite"/>
    </source>
</evidence>
<dbReference type="WBParaSite" id="nRc.2.0.1.t17356-RA">
    <property type="protein sequence ID" value="nRc.2.0.1.t17356-RA"/>
    <property type="gene ID" value="nRc.2.0.1.g17356"/>
</dbReference>
<name>A0A915IU30_ROMCU</name>
<protein>
    <submittedName>
        <fullName evidence="3">Uncharacterized protein</fullName>
    </submittedName>
</protein>
<reference evidence="3" key="1">
    <citation type="submission" date="2022-11" db="UniProtKB">
        <authorList>
            <consortium name="WormBaseParasite"/>
        </authorList>
    </citation>
    <scope>IDENTIFICATION</scope>
</reference>
<evidence type="ECO:0000313" key="3">
    <source>
        <dbReference type="WBParaSite" id="nRc.2.0.1.t17356-RA"/>
    </source>
</evidence>
<proteinExistence type="predicted"/>
<feature type="region of interest" description="Disordered" evidence="1">
    <location>
        <begin position="41"/>
        <end position="63"/>
    </location>
</feature>
<dbReference type="Proteomes" id="UP000887565">
    <property type="component" value="Unplaced"/>
</dbReference>
<sequence length="81" mass="8957">MLLFGPAFRVTTVVDVVGFAYRRTDVIRSNERFVDGAVATQSGHTNGSCGEPMRVKDPTPQMPSSIRDILGNIKLDRKMMT</sequence>
<keyword evidence="2" id="KW-1185">Reference proteome</keyword>